<name>A0A917YLU2_9RHOB</name>
<evidence type="ECO:0000313" key="2">
    <source>
        <dbReference type="EMBL" id="GGO35886.1"/>
    </source>
</evidence>
<comment type="caution">
    <text evidence="2">The sequence shown here is derived from an EMBL/GenBank/DDBJ whole genome shotgun (WGS) entry which is preliminary data.</text>
</comment>
<dbReference type="PIRSF" id="PIRSF032064">
    <property type="entry name" value="UCP032064"/>
    <property type="match status" value="1"/>
</dbReference>
<organism evidence="2 3">
    <name type="scientific">Gemmobacter aquaticus</name>
    <dbReference type="NCBI Taxonomy" id="490185"/>
    <lineage>
        <taxon>Bacteria</taxon>
        <taxon>Pseudomonadati</taxon>
        <taxon>Pseudomonadota</taxon>
        <taxon>Alphaproteobacteria</taxon>
        <taxon>Rhodobacterales</taxon>
        <taxon>Paracoccaceae</taxon>
        <taxon>Gemmobacter</taxon>
    </lineage>
</organism>
<feature type="compositionally biased region" description="Basic and acidic residues" evidence="1">
    <location>
        <begin position="1"/>
        <end position="12"/>
    </location>
</feature>
<dbReference type="Pfam" id="PF05258">
    <property type="entry name" value="DciA"/>
    <property type="match status" value="1"/>
</dbReference>
<dbReference type="AlphaFoldDB" id="A0A917YLU2"/>
<dbReference type="Proteomes" id="UP000598196">
    <property type="component" value="Unassembled WGS sequence"/>
</dbReference>
<dbReference type="InterPro" id="IPR007922">
    <property type="entry name" value="DciA-like"/>
</dbReference>
<protein>
    <recommendedName>
        <fullName evidence="4">RNA-binding protein</fullName>
    </recommendedName>
</protein>
<sequence length="184" mass="19763">MNDKGEGHDPTERTAAPAKGRRMRGFEATSGLLRDRIRQAGESRGFAVTRLLTHWAEVAGEDLARVTRPVKVGFAKGSFGATLTLLVKPTDAPLVQMQLPRIRDRVNACYGYAAIGRVVLTQTAATGFADGQAQFEHAPATAAAKPPAPEMLARARDTADGVQDEGLRKALETLAQNILTRRSS</sequence>
<proteinExistence type="predicted"/>
<dbReference type="EMBL" id="BMLP01000006">
    <property type="protein sequence ID" value="GGO35886.1"/>
    <property type="molecule type" value="Genomic_DNA"/>
</dbReference>
<evidence type="ECO:0000313" key="3">
    <source>
        <dbReference type="Proteomes" id="UP000598196"/>
    </source>
</evidence>
<evidence type="ECO:0000256" key="1">
    <source>
        <dbReference type="SAM" id="MobiDB-lite"/>
    </source>
</evidence>
<reference evidence="2 3" key="1">
    <citation type="journal article" date="2014" name="Int. J. Syst. Evol. Microbiol.">
        <title>Complete genome sequence of Corynebacterium casei LMG S-19264T (=DSM 44701T), isolated from a smear-ripened cheese.</title>
        <authorList>
            <consortium name="US DOE Joint Genome Institute (JGI-PGF)"/>
            <person name="Walter F."/>
            <person name="Albersmeier A."/>
            <person name="Kalinowski J."/>
            <person name="Ruckert C."/>
        </authorList>
    </citation>
    <scope>NUCLEOTIDE SEQUENCE [LARGE SCALE GENOMIC DNA]</scope>
    <source>
        <strain evidence="2 3">CGMCC 1.7029</strain>
    </source>
</reference>
<gene>
    <name evidence="2" type="ORF">GCM10010991_28930</name>
</gene>
<dbReference type="InterPro" id="IPR010593">
    <property type="entry name" value="DUF1159"/>
</dbReference>
<keyword evidence="3" id="KW-1185">Reference proteome</keyword>
<feature type="region of interest" description="Disordered" evidence="1">
    <location>
        <begin position="1"/>
        <end position="21"/>
    </location>
</feature>
<accession>A0A917YLU2</accession>
<evidence type="ECO:0008006" key="4">
    <source>
        <dbReference type="Google" id="ProtNLM"/>
    </source>
</evidence>